<gene>
    <name evidence="2" type="primary">Acey_s0131.g1671</name>
    <name evidence="2" type="ORF">Y032_0131g1671</name>
</gene>
<sequence length="183" mass="20958">MMSSRQALHQRPISHHRVWPAPPPPLRAIAKSSMSRRHRPPPPAQVSRRLLFTDVLSFEVFHIFNRRASRQLRFKKYSVRMSSRGDKKEELQDLSEKVVTTLVGGGGTVERADEDGNREVEVEPTPGEVKPHASDTRRHYASRLLTSHVIHLVAVNYATRINRLKELAWDDSAMEDLKQPSLE</sequence>
<feature type="compositionally biased region" description="Basic and acidic residues" evidence="1">
    <location>
        <begin position="110"/>
        <end position="121"/>
    </location>
</feature>
<keyword evidence="3" id="KW-1185">Reference proteome</keyword>
<comment type="caution">
    <text evidence="2">The sequence shown here is derived from an EMBL/GenBank/DDBJ whole genome shotgun (WGS) entry which is preliminary data.</text>
</comment>
<reference evidence="3" key="1">
    <citation type="journal article" date="2015" name="Nat. Genet.">
        <title>The genome and transcriptome of the zoonotic hookworm Ancylostoma ceylanicum identify infection-specific gene families.</title>
        <authorList>
            <person name="Schwarz E.M."/>
            <person name="Hu Y."/>
            <person name="Antoshechkin I."/>
            <person name="Miller M.M."/>
            <person name="Sternberg P.W."/>
            <person name="Aroian R.V."/>
        </authorList>
    </citation>
    <scope>NUCLEOTIDE SEQUENCE</scope>
    <source>
        <strain evidence="3">HY135</strain>
    </source>
</reference>
<accession>A0A016T6C7</accession>
<dbReference type="Proteomes" id="UP000024635">
    <property type="component" value="Unassembled WGS sequence"/>
</dbReference>
<evidence type="ECO:0000313" key="3">
    <source>
        <dbReference type="Proteomes" id="UP000024635"/>
    </source>
</evidence>
<dbReference type="AlphaFoldDB" id="A0A016T6C7"/>
<proteinExistence type="predicted"/>
<name>A0A016T6C7_9BILA</name>
<evidence type="ECO:0000256" key="1">
    <source>
        <dbReference type="SAM" id="MobiDB-lite"/>
    </source>
</evidence>
<dbReference type="EMBL" id="JARK01001467">
    <property type="protein sequence ID" value="EYB98513.1"/>
    <property type="molecule type" value="Genomic_DNA"/>
</dbReference>
<feature type="region of interest" description="Disordered" evidence="1">
    <location>
        <begin position="1"/>
        <end position="24"/>
    </location>
</feature>
<feature type="region of interest" description="Disordered" evidence="1">
    <location>
        <begin position="106"/>
        <end position="134"/>
    </location>
</feature>
<evidence type="ECO:0000313" key="2">
    <source>
        <dbReference type="EMBL" id="EYB98513.1"/>
    </source>
</evidence>
<protein>
    <submittedName>
        <fullName evidence="2">Uncharacterized protein</fullName>
    </submittedName>
</protein>
<organism evidence="2 3">
    <name type="scientific">Ancylostoma ceylanicum</name>
    <dbReference type="NCBI Taxonomy" id="53326"/>
    <lineage>
        <taxon>Eukaryota</taxon>
        <taxon>Metazoa</taxon>
        <taxon>Ecdysozoa</taxon>
        <taxon>Nematoda</taxon>
        <taxon>Chromadorea</taxon>
        <taxon>Rhabditida</taxon>
        <taxon>Rhabditina</taxon>
        <taxon>Rhabditomorpha</taxon>
        <taxon>Strongyloidea</taxon>
        <taxon>Ancylostomatidae</taxon>
        <taxon>Ancylostomatinae</taxon>
        <taxon>Ancylostoma</taxon>
    </lineage>
</organism>